<evidence type="ECO:0000313" key="1">
    <source>
        <dbReference type="EMBL" id="BDI28710.1"/>
    </source>
</evidence>
<sequence length="152" mass="15779">MKPANNFVTLIGLFTVLTAVAIPAVAEPGAAQNPARAAVETALQSPASVLPRSAEIRDIAIQNGLATVNFNAALVNDFKGGDTDEAKGVNEILKALGQFPNVNKVQILVNGEHVDTLGGLLDISGPLPVIRESKMLVGKAPAAAKPVRLARR</sequence>
<accession>A0A402D1N8</accession>
<name>A0A402D1N8_9BACT</name>
<proteinExistence type="predicted"/>
<reference evidence="1 2" key="1">
    <citation type="journal article" date="2019" name="Int. J. Syst. Evol. Microbiol.">
        <title>Capsulimonas corticalis gen. nov., sp. nov., an aerobic capsulated bacterium, of a novel bacterial order, Capsulimonadales ord. nov., of the class Armatimonadia of the phylum Armatimonadetes.</title>
        <authorList>
            <person name="Li J."/>
            <person name="Kudo C."/>
            <person name="Tonouchi A."/>
        </authorList>
    </citation>
    <scope>NUCLEOTIDE SEQUENCE [LARGE SCALE GENOMIC DNA]</scope>
    <source>
        <strain evidence="1 2">AX-7</strain>
    </source>
</reference>
<organism evidence="1 2">
    <name type="scientific">Capsulimonas corticalis</name>
    <dbReference type="NCBI Taxonomy" id="2219043"/>
    <lineage>
        <taxon>Bacteria</taxon>
        <taxon>Bacillati</taxon>
        <taxon>Armatimonadota</taxon>
        <taxon>Armatimonadia</taxon>
        <taxon>Capsulimonadales</taxon>
        <taxon>Capsulimonadaceae</taxon>
        <taxon>Capsulimonas</taxon>
    </lineage>
</organism>
<dbReference type="Pfam" id="PF10646">
    <property type="entry name" value="Germane"/>
    <property type="match status" value="1"/>
</dbReference>
<dbReference type="Proteomes" id="UP000287394">
    <property type="component" value="Chromosome"/>
</dbReference>
<evidence type="ECO:0000313" key="2">
    <source>
        <dbReference type="Proteomes" id="UP000287394"/>
    </source>
</evidence>
<dbReference type="KEGG" id="ccot:CCAX7_007610"/>
<dbReference type="EMBL" id="AP025739">
    <property type="protein sequence ID" value="BDI28710.1"/>
    <property type="molecule type" value="Genomic_DNA"/>
</dbReference>
<dbReference type="InterPro" id="IPR019606">
    <property type="entry name" value="GerMN"/>
</dbReference>
<keyword evidence="2" id="KW-1185">Reference proteome</keyword>
<protein>
    <submittedName>
        <fullName evidence="1">Uncharacterized protein</fullName>
    </submittedName>
</protein>
<dbReference type="SMART" id="SM00909">
    <property type="entry name" value="Germane"/>
    <property type="match status" value="1"/>
</dbReference>
<gene>
    <name evidence="1" type="ORF">CCAX7_007610</name>
</gene>
<dbReference type="AlphaFoldDB" id="A0A402D1N8"/>